<keyword evidence="4" id="KW-1185">Reference proteome</keyword>
<name>A0A2J6RHY4_HYAVF</name>
<dbReference type="InterPro" id="IPR029052">
    <property type="entry name" value="Metallo-depent_PP-like"/>
</dbReference>
<dbReference type="SUPFAM" id="SSF56300">
    <property type="entry name" value="Metallo-dependent phosphatases"/>
    <property type="match status" value="1"/>
</dbReference>
<feature type="region of interest" description="Disordered" evidence="1">
    <location>
        <begin position="1"/>
        <end position="399"/>
    </location>
</feature>
<dbReference type="InterPro" id="IPR038607">
    <property type="entry name" value="PhoD-like_sf"/>
</dbReference>
<feature type="compositionally biased region" description="Basic and acidic residues" evidence="1">
    <location>
        <begin position="246"/>
        <end position="256"/>
    </location>
</feature>
<dbReference type="Proteomes" id="UP000235786">
    <property type="component" value="Unassembled WGS sequence"/>
</dbReference>
<dbReference type="CDD" id="cd07389">
    <property type="entry name" value="MPP_PhoD"/>
    <property type="match status" value="1"/>
</dbReference>
<dbReference type="GO" id="GO:0016020">
    <property type="term" value="C:membrane"/>
    <property type="evidence" value="ECO:0007669"/>
    <property type="project" value="TreeGrafter"/>
</dbReference>
<protein>
    <recommendedName>
        <fullName evidence="2">PhoD-like phosphatase domain-containing protein</fullName>
    </recommendedName>
</protein>
<feature type="compositionally biased region" description="Basic and acidic residues" evidence="1">
    <location>
        <begin position="509"/>
        <end position="518"/>
    </location>
</feature>
<feature type="compositionally biased region" description="Basic and acidic residues" evidence="1">
    <location>
        <begin position="223"/>
        <end position="233"/>
    </location>
</feature>
<proteinExistence type="predicted"/>
<feature type="compositionally biased region" description="Basic and acidic residues" evidence="1">
    <location>
        <begin position="271"/>
        <end position="297"/>
    </location>
</feature>
<feature type="region of interest" description="Disordered" evidence="1">
    <location>
        <begin position="885"/>
        <end position="919"/>
    </location>
</feature>
<dbReference type="Pfam" id="PF19050">
    <property type="entry name" value="PhoD_2"/>
    <property type="match status" value="2"/>
</dbReference>
<feature type="compositionally biased region" description="Pro residues" evidence="1">
    <location>
        <begin position="1401"/>
        <end position="1418"/>
    </location>
</feature>
<evidence type="ECO:0000313" key="3">
    <source>
        <dbReference type="EMBL" id="PMD38134.1"/>
    </source>
</evidence>
<dbReference type="InterPro" id="IPR043904">
    <property type="entry name" value="PhoD_2-like"/>
</dbReference>
<feature type="domain" description="PhoD-like phosphatase" evidence="2">
    <location>
        <begin position="974"/>
        <end position="1232"/>
    </location>
</feature>
<evidence type="ECO:0000313" key="4">
    <source>
        <dbReference type="Proteomes" id="UP000235786"/>
    </source>
</evidence>
<feature type="compositionally biased region" description="Pro residues" evidence="1">
    <location>
        <begin position="131"/>
        <end position="147"/>
    </location>
</feature>
<organism evidence="3 4">
    <name type="scientific">Hyaloscypha variabilis (strain UAMH 11265 / GT02V1 / F)</name>
    <name type="common">Meliniomyces variabilis</name>
    <dbReference type="NCBI Taxonomy" id="1149755"/>
    <lineage>
        <taxon>Eukaryota</taxon>
        <taxon>Fungi</taxon>
        <taxon>Dikarya</taxon>
        <taxon>Ascomycota</taxon>
        <taxon>Pezizomycotina</taxon>
        <taxon>Leotiomycetes</taxon>
        <taxon>Helotiales</taxon>
        <taxon>Hyaloscyphaceae</taxon>
        <taxon>Hyaloscypha</taxon>
        <taxon>Hyaloscypha variabilis</taxon>
    </lineage>
</organism>
<evidence type="ECO:0000259" key="2">
    <source>
        <dbReference type="Pfam" id="PF19050"/>
    </source>
</evidence>
<feature type="compositionally biased region" description="Basic and acidic residues" evidence="1">
    <location>
        <begin position="184"/>
        <end position="197"/>
    </location>
</feature>
<sequence length="1664" mass="185506">MAAPYWGKLPPPTVTRGNSIRREDEKMPKTYNQLAIDTSVAGDRRSNQYVAQPQTQSRQNRYSTQTDAPTISTQSPFASPIASEFRGEGLAPRPASFQYGVSEAQYNKDYLEKRRRRESRNRDQDLDEPSAVPPPAAPDAPRPPPPVSYKQPYVNGPPLAQYAIPGRARSTRRSEGPVSPGKAAPEEYYRSHTREEQNPMGEDSVPSRQVEPSNGKAVRSSGSRRERPDRLDSYDSQPRKGSLSEADAKRRREWAPDRSPLQRLELTLDSITKEEKRARVEEAELLAREAKAGRGGEKATQNSVRFRNRPVAKAPEPGSQAQPQSLPEAGLVRNLSNKQKDQLQRSGTVERKRPVETDIPSLGDNSRGFNYGSGDPKTADLGNETVITSTPQRGPSFRDRSYFPVAAGVAGAVVAASTTPNRSGSNKLKKSPPGDPWLHRRIAGEKKYPDVIAPRQPHPPSTDRSQTSASIAGPSRDTAFRSHPQSTEKELPRIALEDGQASPSAIGYHVDDETETKPVRRGTLKKIEQLTGEKQPLQTSRSAQPGKEIRTELVTVNGNQYSVAPTTGPTQSAPQPEAQSATRQPPTARHLLPNLLHHRHEQIPGQGVYTPSRRLDEWKKGGVALLAGPLLDLDVVDQSEAEKDKAWWEAGNTGKRRRSSTSRKAEAYDGEYDDTNGTPSQKSRSGDCARCTFERDQADKASLGMLDTTLGSEGGSALGSPQVESPGTLKEKARTFLHPHKYDIPLLKPHSLTCPLRSIRARPDIAPTRFKPPLFLKCGPLLRYCGLRRDKPKSRSGRNAVQPEREIWRGSVMIVTQDAHSSYELAPTLRLFLQPMELLPPPPAQVDGEIDELAPEYIDPIAGLPKIERDGRTLYIRPVDHLEEGKDLSQENSARGLYEEKRSPVDGATDHKKGVQHDGEKAGKYKEVRGFRLHAEQGVTFWRFNLEIELRDKQQRIAYRINRGPATGFWVPARDQAMNIMFHSCNGFSLDVDTDSYCGPDPMWRDVLNTHQTQPFHVMLGGGDQIYNDRVEEDTRLYKEWMDMRDEHHKEKVPFTPELQAELEEFYLNRYCMWFSQGLFSIAVSQIPMINILDDHDIIDGFGSYPDHYMSSPIFCGLGSIAFKFYMLFQHQSSIDEGEETEPTWVLGTQPGPYIKELSRSIFTHLGRSIAFLGLDCRTERMNDEIVSAETYHKVFAHLGKEIIKGETKHLIVLVGIPVAYPRMVWLENLLTSRAMEPIKMMGRVGLLGKGLLNHMDGGVEILDDLDDHWTAKHHKAERNWFIQELQDLAAEKSVRVTILGGDVHLGAIGQFYSNPKLGLPKDRDFRYMPNVISSAIVNAPPPDTVADLLNKRNKVHHLDADTDEDMIPIFTHDVNGKPRNNKRLLNRRNWCSIRQYNPELSPPPTPQTDGSPSPPPAREGLFRRLSKSRGPTYRADAAPVPPLSSAGFFGRRGSTSRRSSVDSQRPGVLTRTLSLTRRDFMPATLFRRNSKRRQDDGGINGYGADSDDDISHYQNRSGIRGGSGGRDEDDSYFPTMPAPTGRAADHPVETASTSVAGPPALKGLDRSLFHRTPTGLSQKQLRKGGVHEINLEGGLDICLNMEVSPKDPAGITMPYRLLVPALWYDEDAENVDQGQVHVGGLKRLSSVMRGKRIDKGKGREDPL</sequence>
<dbReference type="InterPro" id="IPR018946">
    <property type="entry name" value="PhoD-like_MPP"/>
</dbReference>
<feature type="compositionally biased region" description="Low complexity" evidence="1">
    <location>
        <begin position="1445"/>
        <end position="1459"/>
    </location>
</feature>
<dbReference type="PANTHER" id="PTHR46689:SF1">
    <property type="entry name" value="PHOD-LIKE PHOSPHATASE DOMAIN-CONTAINING PROTEIN"/>
    <property type="match status" value="1"/>
</dbReference>
<reference evidence="3 4" key="1">
    <citation type="submission" date="2016-04" db="EMBL/GenBank/DDBJ databases">
        <title>A degradative enzymes factory behind the ericoid mycorrhizal symbiosis.</title>
        <authorList>
            <consortium name="DOE Joint Genome Institute"/>
            <person name="Martino E."/>
            <person name="Morin E."/>
            <person name="Grelet G."/>
            <person name="Kuo A."/>
            <person name="Kohler A."/>
            <person name="Daghino S."/>
            <person name="Barry K."/>
            <person name="Choi C."/>
            <person name="Cichocki N."/>
            <person name="Clum A."/>
            <person name="Copeland A."/>
            <person name="Hainaut M."/>
            <person name="Haridas S."/>
            <person name="Labutti K."/>
            <person name="Lindquist E."/>
            <person name="Lipzen A."/>
            <person name="Khouja H.-R."/>
            <person name="Murat C."/>
            <person name="Ohm R."/>
            <person name="Olson A."/>
            <person name="Spatafora J."/>
            <person name="Veneault-Fourrey C."/>
            <person name="Henrissat B."/>
            <person name="Grigoriev I."/>
            <person name="Martin F."/>
            <person name="Perotto S."/>
        </authorList>
    </citation>
    <scope>NUCLEOTIDE SEQUENCE [LARGE SCALE GENOMIC DNA]</scope>
    <source>
        <strain evidence="3 4">F</strain>
    </source>
</reference>
<dbReference type="OrthoDB" id="9999821at2759"/>
<dbReference type="PANTHER" id="PTHR46689">
    <property type="entry name" value="MEMBRANE PROTEIN, PUTATIVE-RELATED"/>
    <property type="match status" value="1"/>
</dbReference>
<feature type="region of interest" description="Disordered" evidence="1">
    <location>
        <begin position="416"/>
        <end position="585"/>
    </location>
</feature>
<dbReference type="EMBL" id="KZ613948">
    <property type="protein sequence ID" value="PMD38134.1"/>
    <property type="molecule type" value="Genomic_DNA"/>
</dbReference>
<feature type="region of interest" description="Disordered" evidence="1">
    <location>
        <begin position="651"/>
        <end position="688"/>
    </location>
</feature>
<gene>
    <name evidence="3" type="ORF">L207DRAFT_531066</name>
</gene>
<feature type="compositionally biased region" description="Polar residues" evidence="1">
    <location>
        <begin position="554"/>
        <end position="585"/>
    </location>
</feature>
<feature type="compositionally biased region" description="Basic and acidic residues" evidence="1">
    <location>
        <begin position="486"/>
        <end position="496"/>
    </location>
</feature>
<feature type="compositionally biased region" description="Polar residues" evidence="1">
    <location>
        <begin position="417"/>
        <end position="426"/>
    </location>
</feature>
<accession>A0A2J6RHY4</accession>
<dbReference type="Gene3D" id="3.60.21.70">
    <property type="entry name" value="PhoD-like phosphatase"/>
    <property type="match status" value="1"/>
</dbReference>
<feature type="compositionally biased region" description="Basic and acidic residues" evidence="1">
    <location>
        <begin position="897"/>
        <end position="919"/>
    </location>
</feature>
<dbReference type="STRING" id="1149755.A0A2J6RHY4"/>
<feature type="compositionally biased region" description="Basic and acidic residues" evidence="1">
    <location>
        <begin position="338"/>
        <end position="356"/>
    </location>
</feature>
<feature type="compositionally biased region" description="Polar residues" evidence="1">
    <location>
        <begin position="47"/>
        <end position="77"/>
    </location>
</feature>
<evidence type="ECO:0000256" key="1">
    <source>
        <dbReference type="SAM" id="MobiDB-lite"/>
    </source>
</evidence>
<feature type="region of interest" description="Disordered" evidence="1">
    <location>
        <begin position="1396"/>
        <end position="1567"/>
    </location>
</feature>
<feature type="domain" description="PhoD-like phosphatase" evidence="2">
    <location>
        <begin position="1240"/>
        <end position="1401"/>
    </location>
</feature>